<dbReference type="EMBL" id="JBHSUA010000015">
    <property type="protein sequence ID" value="MFC6396822.1"/>
    <property type="molecule type" value="Genomic_DNA"/>
</dbReference>
<comment type="caution">
    <text evidence="2">The sequence shown here is derived from an EMBL/GenBank/DDBJ whole genome shotgun (WGS) entry which is preliminary data.</text>
</comment>
<dbReference type="Pfam" id="PF17775">
    <property type="entry name" value="YchJ_M-like"/>
    <property type="match status" value="1"/>
</dbReference>
<reference evidence="3" key="1">
    <citation type="journal article" date="2019" name="Int. J. Syst. Evol. Microbiol.">
        <title>The Global Catalogue of Microorganisms (GCM) 10K type strain sequencing project: providing services to taxonomists for standard genome sequencing and annotation.</title>
        <authorList>
            <consortium name="The Broad Institute Genomics Platform"/>
            <consortium name="The Broad Institute Genome Sequencing Center for Infectious Disease"/>
            <person name="Wu L."/>
            <person name="Ma J."/>
        </authorList>
    </citation>
    <scope>NUCLEOTIDE SEQUENCE [LARGE SCALE GENOMIC DNA]</scope>
    <source>
        <strain evidence="3">CGMCC 1.15277</strain>
    </source>
</reference>
<dbReference type="Gene3D" id="3.10.450.50">
    <property type="match status" value="1"/>
</dbReference>
<gene>
    <name evidence="2" type="ORF">ACFP57_07465</name>
</gene>
<evidence type="ECO:0000259" key="1">
    <source>
        <dbReference type="Pfam" id="PF17775"/>
    </source>
</evidence>
<keyword evidence="3" id="KW-1185">Reference proteome</keyword>
<dbReference type="SUPFAM" id="SSF54427">
    <property type="entry name" value="NTF2-like"/>
    <property type="match status" value="1"/>
</dbReference>
<accession>A0ABW1X3X1</accession>
<proteinExistence type="predicted"/>
<protein>
    <submittedName>
        <fullName evidence="2">YchJ family protein</fullName>
    </submittedName>
</protein>
<dbReference type="InterPro" id="IPR048469">
    <property type="entry name" value="YchJ-like_M"/>
</dbReference>
<dbReference type="Proteomes" id="UP001596266">
    <property type="component" value="Unassembled WGS sequence"/>
</dbReference>
<organism evidence="2 3">
    <name type="scientific">Luteococcus sanguinis</name>
    <dbReference type="NCBI Taxonomy" id="174038"/>
    <lineage>
        <taxon>Bacteria</taxon>
        <taxon>Bacillati</taxon>
        <taxon>Actinomycetota</taxon>
        <taxon>Actinomycetes</taxon>
        <taxon>Propionibacteriales</taxon>
        <taxon>Propionibacteriaceae</taxon>
        <taxon>Luteococcus</taxon>
    </lineage>
</organism>
<dbReference type="RefSeq" id="WP_343884179.1">
    <property type="nucleotide sequence ID" value="NZ_BAAAKI010000001.1"/>
</dbReference>
<evidence type="ECO:0000313" key="3">
    <source>
        <dbReference type="Proteomes" id="UP001596266"/>
    </source>
</evidence>
<name>A0ABW1X3X1_9ACTN</name>
<feature type="domain" description="YchJ-like middle NTF2-like" evidence="1">
    <location>
        <begin position="26"/>
        <end position="119"/>
    </location>
</feature>
<sequence>MRCPCGSDDYATCCQPVLEQRALAPTAVALMRSRYTAFALGDDDHLFRTWHPRTRPDDVRSGHLEWTGLQILDVVDGGPDDQSGVVDFAAHYRDGRSREVLRERSRFERRAGRWFYVDGDLQAG</sequence>
<evidence type="ECO:0000313" key="2">
    <source>
        <dbReference type="EMBL" id="MFC6396822.1"/>
    </source>
</evidence>
<dbReference type="InterPro" id="IPR032710">
    <property type="entry name" value="NTF2-like_dom_sf"/>
</dbReference>